<reference evidence="5 6" key="1">
    <citation type="submission" date="2015-03" db="EMBL/GenBank/DDBJ databases">
        <title>Genome sequence of Tenacibaculum sp. S2-2, isolated from intestinal microbiota of sea cucumber, Apostichopus japonicas.</title>
        <authorList>
            <person name="Shao Z."/>
            <person name="Wang L."/>
            <person name="Li X."/>
        </authorList>
    </citation>
    <scope>NUCLEOTIDE SEQUENCE [LARGE SCALE GENOMIC DNA]</scope>
    <source>
        <strain evidence="5 6">S2-2</strain>
    </source>
</reference>
<feature type="chain" id="PRO_5013254587" description="Secretion system C-terminal sorting domain-containing protein" evidence="3">
    <location>
        <begin position="19"/>
        <end position="1135"/>
    </location>
</feature>
<evidence type="ECO:0000256" key="3">
    <source>
        <dbReference type="SAM" id="SignalP"/>
    </source>
</evidence>
<dbReference type="NCBIfam" id="TIGR04183">
    <property type="entry name" value="Por_Secre_tail"/>
    <property type="match status" value="1"/>
</dbReference>
<dbReference type="Proteomes" id="UP000194221">
    <property type="component" value="Unassembled WGS sequence"/>
</dbReference>
<feature type="region of interest" description="Disordered" evidence="2">
    <location>
        <begin position="985"/>
        <end position="1007"/>
    </location>
</feature>
<dbReference type="Pfam" id="PF18962">
    <property type="entry name" value="Por_Secre_tail"/>
    <property type="match status" value="1"/>
</dbReference>
<dbReference type="PANTHER" id="PTHR43739:SF5">
    <property type="entry name" value="EXO-ALPHA-SIALIDASE"/>
    <property type="match status" value="1"/>
</dbReference>
<evidence type="ECO:0000313" key="5">
    <source>
        <dbReference type="EMBL" id="OSY89050.1"/>
    </source>
</evidence>
<feature type="compositionally biased region" description="Polar residues" evidence="2">
    <location>
        <begin position="996"/>
        <end position="1007"/>
    </location>
</feature>
<dbReference type="CDD" id="cd15482">
    <property type="entry name" value="Sialidase_non-viral"/>
    <property type="match status" value="1"/>
</dbReference>
<dbReference type="Gene3D" id="2.60.40.3080">
    <property type="match status" value="1"/>
</dbReference>
<comment type="caution">
    <text evidence="5">The sequence shown here is derived from an EMBL/GenBank/DDBJ whole genome shotgun (WGS) entry which is preliminary data.</text>
</comment>
<evidence type="ECO:0000256" key="1">
    <source>
        <dbReference type="ARBA" id="ARBA00022729"/>
    </source>
</evidence>
<protein>
    <recommendedName>
        <fullName evidence="4">Secretion system C-terminal sorting domain-containing protein</fullName>
    </recommendedName>
</protein>
<dbReference type="InterPro" id="IPR026444">
    <property type="entry name" value="Secre_tail"/>
</dbReference>
<organism evidence="5 6">
    <name type="scientific">Tenacibaculum holothuriorum</name>
    <dbReference type="NCBI Taxonomy" id="1635173"/>
    <lineage>
        <taxon>Bacteria</taxon>
        <taxon>Pseudomonadati</taxon>
        <taxon>Bacteroidota</taxon>
        <taxon>Flavobacteriia</taxon>
        <taxon>Flavobacteriales</taxon>
        <taxon>Flavobacteriaceae</taxon>
        <taxon>Tenacibaculum</taxon>
    </lineage>
</organism>
<evidence type="ECO:0000259" key="4">
    <source>
        <dbReference type="Pfam" id="PF18962"/>
    </source>
</evidence>
<dbReference type="SUPFAM" id="SSF110296">
    <property type="entry name" value="Oligoxyloglucan reducing end-specific cellobiohydrolase"/>
    <property type="match status" value="3"/>
</dbReference>
<dbReference type="InterPro" id="IPR015943">
    <property type="entry name" value="WD40/YVTN_repeat-like_dom_sf"/>
</dbReference>
<dbReference type="Pfam" id="PF20773">
    <property type="entry name" value="InhA-like_MAM"/>
    <property type="match status" value="1"/>
</dbReference>
<accession>A0A1Y2PFV6</accession>
<evidence type="ECO:0000313" key="6">
    <source>
        <dbReference type="Proteomes" id="UP000194221"/>
    </source>
</evidence>
<dbReference type="InterPro" id="IPR052025">
    <property type="entry name" value="Xyloglucanase_GH74"/>
</dbReference>
<dbReference type="InParanoid" id="A0A1Y2PFV6"/>
<feature type="domain" description="Secretion system C-terminal sorting" evidence="4">
    <location>
        <begin position="1063"/>
        <end position="1133"/>
    </location>
</feature>
<evidence type="ECO:0000256" key="2">
    <source>
        <dbReference type="SAM" id="MobiDB-lite"/>
    </source>
</evidence>
<dbReference type="Gene3D" id="2.60.120.260">
    <property type="entry name" value="Galactose-binding domain-like"/>
    <property type="match status" value="1"/>
</dbReference>
<proteinExistence type="predicted"/>
<keyword evidence="6" id="KW-1185">Reference proteome</keyword>
<dbReference type="GO" id="GO:0010411">
    <property type="term" value="P:xyloglucan metabolic process"/>
    <property type="evidence" value="ECO:0007669"/>
    <property type="project" value="TreeGrafter"/>
</dbReference>
<gene>
    <name evidence="5" type="ORF">WH52_02820</name>
</gene>
<keyword evidence="1 3" id="KW-0732">Signal</keyword>
<dbReference type="RefSeq" id="WP_143592030.1">
    <property type="nucleotide sequence ID" value="NZ_LAPZ01000002.1"/>
</dbReference>
<name>A0A1Y2PFV6_9FLAO</name>
<dbReference type="OrthoDB" id="9757947at2"/>
<dbReference type="PANTHER" id="PTHR43739">
    <property type="entry name" value="XYLOGLUCANASE (EUROFUNG)"/>
    <property type="match status" value="1"/>
</dbReference>
<sequence>MKKIITISLLSLAFSLNAQVQKNAPWTNSNNLQKKGKTTFKDITKSAENYFKTIDKNKKGSGIKPFERWKYHWSFYTKPDGTLAPAEDLWSAWKQKKQMSLHQKNSNTSNWVSKGPYTHTNTASWSAGQGRVNVVAIDPSNQNTYYVGTPAGGIWKSTDAGLNWIPLTDNLPQIGVSGIAIHPTNSNIIYIATGDDDANDSYSVGVWKSIDGGSTWNNTGAIPGSPTDMSEIYINPNSTETVLVASSSGVHKTTNGGNTWVTKLNGDIEDIKMKPGDSSIWYATSNDTFYKSTDSGETFSAINIPTLTGSSRITMDVTPANSDYVYFVSAANDRSFNGLFKSTDSGTTFTKTSETNNIFESSQAWFDLALTVSSKNANIVYVGVLNIWKSINGGDSFSKINEWNQPNSASYTHADIHFLRFINDKFFAGTDGGVYVSNDEGSTFTSLTDNLAIGQFYRISVSPQNSNNIVGGLQDNGGYAHSDNTWNNYHGADGMDCVIKPNSPNNYFGFIQYGGSLYETKDGGKTRASFVSAPAEETGPNDSGGRWITPLVTDNDGVLYAGYKKLYKLLSNSWQAVTTSAFSGDISSIEIDPNNNNNIYVTVGTTLYKSIDRGITFNSIPLNTLSNINTFEVSNNDSNIGWLVLNNGVYKSTNLTSSSPTFTNITNNLPSESKTTIVHHLRSGNNTIYVGTTLGVYYTNDNLTEWKVFDTGLPNTMIRDLEVNEEDAQLYAATYGRGVFYTKIPEQLPNVDIKLESIENPTNGISCSSNITPKLIVKNKGTQTISSLTINYKYNNQSTQTQNWNGNITSLNTVTIELPTATLELGSQSLEIEVTTPNDTYNNNKRTINFNINKSSNTPTTINSFEGKNDVLLTDFTSNSGATKFWDVGPINKTLLQTPTGSKAYATSLSGNYPDKTTAYLYTNCYDLTKIANPVFKFNMGFDIEQDWDYLVVEYSKDQGKSWEILGTANDPNWYNSSSTLNNLPGKQWTGEGEDTNPQGGNNSTNREYSYDLNAFKNESNIVFRFKFLADDATNEEGVVIDDLVIAGTLSNNDPTVLNAISIFPNPSDDIFNLRWTTGDNLNIKVYDITGKQIFSKKDLNDSNYKLNMSNFAKGIYLLNMEMNGKSATKKLILK</sequence>
<dbReference type="AlphaFoldDB" id="A0A1Y2PFV6"/>
<feature type="signal peptide" evidence="3">
    <location>
        <begin position="1"/>
        <end position="18"/>
    </location>
</feature>
<dbReference type="EMBL" id="LAPZ01000002">
    <property type="protein sequence ID" value="OSY89050.1"/>
    <property type="molecule type" value="Genomic_DNA"/>
</dbReference>
<dbReference type="STRING" id="1635173.WH52_02820"/>
<dbReference type="Gene3D" id="2.130.10.10">
    <property type="entry name" value="YVTN repeat-like/Quinoprotein amine dehydrogenase"/>
    <property type="match status" value="4"/>
</dbReference>